<dbReference type="InterPro" id="IPR012340">
    <property type="entry name" value="NA-bd_OB-fold"/>
</dbReference>
<sequence>MCSTRPVRAHSRHGCDRSGPRPRGERVGAGDHTEEAMSNPITIVGNVGTDPASTILPGGARKVTFRIAASERYYDRKKNEWVDADPSWFTVEAFRTLGEHVEQSVRRGDNVIVSGRLRVRTWENDKGRGTAVDVEADAIGHNLAWGTSSYSKTQRTESASQSAADRQPQPSEQTPPGTGDGGDAEAAPRSGWTVPLSASSDTPSLVGSDDTPF</sequence>
<dbReference type="NCBIfam" id="TIGR00621">
    <property type="entry name" value="ssb"/>
    <property type="match status" value="1"/>
</dbReference>
<feature type="compositionally biased region" description="Basic and acidic residues" evidence="4">
    <location>
        <begin position="13"/>
        <end position="35"/>
    </location>
</feature>
<accession>A0A4Y9R789</accession>
<evidence type="ECO:0000256" key="2">
    <source>
        <dbReference type="HAMAP-Rule" id="MF_00984"/>
    </source>
</evidence>
<dbReference type="Proteomes" id="UP000298127">
    <property type="component" value="Unassembled WGS sequence"/>
</dbReference>
<evidence type="ECO:0000256" key="4">
    <source>
        <dbReference type="SAM" id="MobiDB-lite"/>
    </source>
</evidence>
<dbReference type="PROSITE" id="PS50935">
    <property type="entry name" value="SSB"/>
    <property type="match status" value="1"/>
</dbReference>
<gene>
    <name evidence="5" type="ORF">E4M00_07335</name>
</gene>
<feature type="region of interest" description="Disordered" evidence="4">
    <location>
        <begin position="1"/>
        <end position="39"/>
    </location>
</feature>
<keyword evidence="6" id="KW-1185">Reference proteome</keyword>
<dbReference type="InterPro" id="IPR011344">
    <property type="entry name" value="ssDNA-bd"/>
</dbReference>
<reference evidence="5 6" key="1">
    <citation type="journal article" date="2018" name="J. Microbiol.">
        <title>Leifsonia flava sp. nov., a novel actinobacterium isolated from the rhizosphere of Aquilegia viridiflora.</title>
        <authorList>
            <person name="Cai Y."/>
            <person name="Tao W.Z."/>
            <person name="Ma Y.J."/>
            <person name="Cheng J."/>
            <person name="Zhang M.Y."/>
            <person name="Zhang Y.X."/>
        </authorList>
    </citation>
    <scope>NUCLEOTIDE SEQUENCE [LARGE SCALE GENOMIC DNA]</scope>
    <source>
        <strain evidence="5 6">SYP-B2174</strain>
    </source>
</reference>
<comment type="subunit">
    <text evidence="2">Homotetramer.</text>
</comment>
<feature type="compositionally biased region" description="Polar residues" evidence="4">
    <location>
        <begin position="196"/>
        <end position="205"/>
    </location>
</feature>
<dbReference type="AlphaFoldDB" id="A0A4Y9R789"/>
<dbReference type="Gene3D" id="2.40.50.140">
    <property type="entry name" value="Nucleic acid-binding proteins"/>
    <property type="match status" value="1"/>
</dbReference>
<feature type="region of interest" description="Disordered" evidence="4">
    <location>
        <begin position="148"/>
        <end position="213"/>
    </location>
</feature>
<evidence type="ECO:0000256" key="1">
    <source>
        <dbReference type="ARBA" id="ARBA00023125"/>
    </source>
</evidence>
<dbReference type="Pfam" id="PF00436">
    <property type="entry name" value="SSB"/>
    <property type="match status" value="1"/>
</dbReference>
<dbReference type="GO" id="GO:0003697">
    <property type="term" value="F:single-stranded DNA binding"/>
    <property type="evidence" value="ECO:0007669"/>
    <property type="project" value="UniProtKB-UniRule"/>
</dbReference>
<evidence type="ECO:0000256" key="3">
    <source>
        <dbReference type="RuleBase" id="RU000524"/>
    </source>
</evidence>
<name>A0A4Y9R789_9MICO</name>
<proteinExistence type="inferred from homology"/>
<dbReference type="CDD" id="cd04496">
    <property type="entry name" value="SSB_OBF"/>
    <property type="match status" value="1"/>
</dbReference>
<dbReference type="InterPro" id="IPR000424">
    <property type="entry name" value="Primosome_PriB/ssb"/>
</dbReference>
<dbReference type="SUPFAM" id="SSF50249">
    <property type="entry name" value="Nucleic acid-binding proteins"/>
    <property type="match status" value="1"/>
</dbReference>
<keyword evidence="1 2" id="KW-0238">DNA-binding</keyword>
<protein>
    <recommendedName>
        <fullName evidence="2 3">Single-stranded DNA-binding protein</fullName>
        <shortName evidence="2">SSB</shortName>
    </recommendedName>
</protein>
<dbReference type="PANTHER" id="PTHR10302:SF0">
    <property type="entry name" value="SINGLE-STRANDED DNA-BINDING PROTEIN, MITOCHONDRIAL"/>
    <property type="match status" value="1"/>
</dbReference>
<dbReference type="HAMAP" id="MF_00984">
    <property type="entry name" value="SSB"/>
    <property type="match status" value="1"/>
</dbReference>
<comment type="caution">
    <text evidence="5">The sequence shown here is derived from an EMBL/GenBank/DDBJ whole genome shotgun (WGS) entry which is preliminary data.</text>
</comment>
<dbReference type="PANTHER" id="PTHR10302">
    <property type="entry name" value="SINGLE-STRANDED DNA-BINDING PROTEIN"/>
    <property type="match status" value="1"/>
</dbReference>
<dbReference type="GO" id="GO:0009295">
    <property type="term" value="C:nucleoid"/>
    <property type="evidence" value="ECO:0007669"/>
    <property type="project" value="TreeGrafter"/>
</dbReference>
<dbReference type="GO" id="GO:0006260">
    <property type="term" value="P:DNA replication"/>
    <property type="evidence" value="ECO:0007669"/>
    <property type="project" value="InterPro"/>
</dbReference>
<evidence type="ECO:0000313" key="6">
    <source>
        <dbReference type="Proteomes" id="UP000298127"/>
    </source>
</evidence>
<comment type="caution">
    <text evidence="2">Lacks conserved residue(s) required for the propagation of feature annotation.</text>
</comment>
<organism evidence="5 6">
    <name type="scientific">Orlajensenia leifsoniae</name>
    <dbReference type="NCBI Taxonomy" id="2561933"/>
    <lineage>
        <taxon>Bacteria</taxon>
        <taxon>Bacillati</taxon>
        <taxon>Actinomycetota</taxon>
        <taxon>Actinomycetes</taxon>
        <taxon>Micrococcales</taxon>
        <taxon>Microbacteriaceae</taxon>
        <taxon>Orlajensenia</taxon>
    </lineage>
</organism>
<dbReference type="EMBL" id="SPQZ01000002">
    <property type="protein sequence ID" value="TFV99295.1"/>
    <property type="molecule type" value="Genomic_DNA"/>
</dbReference>
<evidence type="ECO:0000313" key="5">
    <source>
        <dbReference type="EMBL" id="TFV99295.1"/>
    </source>
</evidence>
<feature type="compositionally biased region" description="Polar residues" evidence="4">
    <location>
        <begin position="148"/>
        <end position="176"/>
    </location>
</feature>